<dbReference type="Gene3D" id="1.10.287.110">
    <property type="entry name" value="DnaJ domain"/>
    <property type="match status" value="1"/>
</dbReference>
<name>A0A3B1CY33_9ZZZZ</name>
<gene>
    <name evidence="2" type="ORF">MNBD_NITROSPIRAE01-632</name>
</gene>
<dbReference type="SMART" id="SM00271">
    <property type="entry name" value="DnaJ"/>
    <property type="match status" value="1"/>
</dbReference>
<dbReference type="SUPFAM" id="SSF46565">
    <property type="entry name" value="Chaperone J-domain"/>
    <property type="match status" value="1"/>
</dbReference>
<dbReference type="Pfam" id="PF00226">
    <property type="entry name" value="DnaJ"/>
    <property type="match status" value="1"/>
</dbReference>
<dbReference type="InterPro" id="IPR036869">
    <property type="entry name" value="J_dom_sf"/>
</dbReference>
<dbReference type="PANTHER" id="PTHR14021:SF15">
    <property type="entry name" value="IRON-SULFUR CLUSTER CO-CHAPERONE PROTEIN HSCB"/>
    <property type="match status" value="1"/>
</dbReference>
<protein>
    <recommendedName>
        <fullName evidence="1">J domain-containing protein</fullName>
    </recommendedName>
</protein>
<feature type="domain" description="J" evidence="1">
    <location>
        <begin position="58"/>
        <end position="130"/>
    </location>
</feature>
<dbReference type="GO" id="GO:0001671">
    <property type="term" value="F:ATPase activator activity"/>
    <property type="evidence" value="ECO:0007669"/>
    <property type="project" value="InterPro"/>
</dbReference>
<dbReference type="PANTHER" id="PTHR14021">
    <property type="entry name" value="IRON-SULFUR CLUSTER CO-CHAPERONE PROTEIN HSCB"/>
    <property type="match status" value="1"/>
</dbReference>
<dbReference type="CDD" id="cd06257">
    <property type="entry name" value="DnaJ"/>
    <property type="match status" value="1"/>
</dbReference>
<evidence type="ECO:0000313" key="2">
    <source>
        <dbReference type="EMBL" id="VAX28774.1"/>
    </source>
</evidence>
<dbReference type="PROSITE" id="PS50076">
    <property type="entry name" value="DNAJ_2"/>
    <property type="match status" value="1"/>
</dbReference>
<reference evidence="2" key="1">
    <citation type="submission" date="2018-06" db="EMBL/GenBank/DDBJ databases">
        <authorList>
            <person name="Zhirakovskaya E."/>
        </authorList>
    </citation>
    <scope>NUCLEOTIDE SEQUENCE</scope>
</reference>
<dbReference type="GO" id="GO:0005739">
    <property type="term" value="C:mitochondrion"/>
    <property type="evidence" value="ECO:0007669"/>
    <property type="project" value="TreeGrafter"/>
</dbReference>
<dbReference type="GO" id="GO:0051087">
    <property type="term" value="F:protein-folding chaperone binding"/>
    <property type="evidence" value="ECO:0007669"/>
    <property type="project" value="InterPro"/>
</dbReference>
<dbReference type="EMBL" id="UOGF01000042">
    <property type="protein sequence ID" value="VAX28774.1"/>
    <property type="molecule type" value="Genomic_DNA"/>
</dbReference>
<dbReference type="GO" id="GO:0044571">
    <property type="term" value="P:[2Fe-2S] cluster assembly"/>
    <property type="evidence" value="ECO:0007669"/>
    <property type="project" value="InterPro"/>
</dbReference>
<accession>A0A3B1CY33</accession>
<dbReference type="InterPro" id="IPR004640">
    <property type="entry name" value="HscB"/>
</dbReference>
<proteinExistence type="predicted"/>
<dbReference type="InterPro" id="IPR001623">
    <property type="entry name" value="DnaJ_domain"/>
</dbReference>
<organism evidence="2">
    <name type="scientific">hydrothermal vent metagenome</name>
    <dbReference type="NCBI Taxonomy" id="652676"/>
    <lineage>
        <taxon>unclassified sequences</taxon>
        <taxon>metagenomes</taxon>
        <taxon>ecological metagenomes</taxon>
    </lineage>
</organism>
<dbReference type="AlphaFoldDB" id="A0A3B1CY33"/>
<evidence type="ECO:0000259" key="1">
    <source>
        <dbReference type="PROSITE" id="PS50076"/>
    </source>
</evidence>
<sequence>MPNKAAAVENLFRPKMMIQILSKKSESIRPCWNCQSDNIAFYNCGSCTSIQQFLHDTDYFTLFNIGYKLSVDPDVLEKQYYELSRRFHPDYYQQRSKAEQDISLENTALLNTAYQTLQDPLKKTTYLLRLIEGDEALPTQAPAELFEEIFEIQENLETLRDLVPSDTDSRTKLAKTLCSAAKEMTQFQAEENAQLKALFLKWDALETQRRDNGFSAAQKELLTKMKQILSHAGYLERILQDIKTALQ</sequence>